<dbReference type="RefSeq" id="WP_379042598.1">
    <property type="nucleotide sequence ID" value="NZ_JBHULZ010000004.1"/>
</dbReference>
<evidence type="ECO:0000256" key="1">
    <source>
        <dbReference type="ARBA" id="ARBA00022729"/>
    </source>
</evidence>
<evidence type="ECO:0000256" key="2">
    <source>
        <dbReference type="ARBA" id="ARBA00022737"/>
    </source>
</evidence>
<sequence length="1970" mass="208051">MKRNYCLLTLVVIFLNSWLSYGQCSGLTAPWSEDFSASSTPSCWVEGGDTAWKYSTSAGYAASNVADHSASGTTNYAWIDGSTNTNGEASTLETPNVDVSTLTSPALIFYAFSDNTNSSAVNILEVDLNDGSGWVNAYQQNYLLGASWKEIVIDLADYVDVTGNVQARFKIIGNANGGSTFHNDILIDDVSFDEITTCPDLYGIELNNLTATGADVSWTQPGAGITQWEIVYGTPGFDPLTAGTSIIDNDGTLGESITGLSASTTYELYVRNVCNGSNGDFLGPLSFTTPCVVVTLPWVEDFSSSSTPNCWSESGDTAWKYSTGADYAASNAGDHTAGGGTNYAWIDGSSNTNGDSSTLTTPQIDVSTLTDPALIFYVFSNNTNDSAVNLLSVELNDGTGWVNAYSLNSLLGASWEEIAIDLSASNITGPIVQARFTITGSTANGGSTFYNDILLDDITFDEMPACTNPYNASFSNLTATSVDVTWQQGGNVSTWDMIYGAAGFDPNTTGTIINDTDGVAGETITGLSAATDYDIYIRYVCNGTPGNWVGPLQITTPCVTFVAPWNEDFAGSSTPNCWTESGDTAWKYSTGPAYAAANTPDHTPGGGTNYAWMDGSFNSNGDVSTLTSPKIDVSGLTEPAVQFYLFSNNTNDGAINVIDVEVFDGANWNPLLNVNSLLGADWKRYIFSLSNLTITGDVQVRFTVTGFSGTGSAFYNDILIDDVEFLEMPACIDVDDVVVSNEQLTQVDISWLNFNGAGTQWNIEYGAPGFTQGTGTTVVATTNPYTLTGLTQGTAYEFYIQSDCGGGDLGTWEGPYDFRTFTPGASCDVPLVVNALPYTFTGDTQNYLNVYQGAPGSTCGTTENYLNGDEVVFEFTAATTQNVDIELSDLSAYYAGLFVYEDCNDIGSSCVASLVAGPSDDDMAIEDFQVTAGQTYYIVISSWLVNHVGFTLDIIPFDCNNLASPTAPPAQEYVAGDTLADLEADTTKPNATLVWYSDPQGNNPIADTTVLVDGTTYYVGQDFNGCISGLTAVTVNEIDCTTLAITATTDDSASCKGQLTLTATASGTGDDIYWFDAATGGQIIGIGSSFTTPEITTTTDYWVAEVKTETGGGSGGINSYCTPPNKNCGVGDDINDFIMNDAGINHLATGCSPNGYGDFTNDPSLHAMMAPGSTYNFSTTHNYSGHYVKIWVDANQNGSFEDPGEMLYASTSGANAHSGSITIPGNALGGVTRMRVTSRWLGAPTDSCDAGGTYGETHDYLVMMGQVICESPRTKVTATINQTGDVQVNYTDLTYVDTNSTSVFGDNFDGDPGSNCPGAGYLGGNDVIYQYTADPANDDIINIELSGITNQETGMYLYSSCGDVGTNCIDGVENQGASVISIEDYLVQAGEQLFIVVSSKSGSTNYTLTIEGLDCANVDLPQGDQAPYFIAGETIADLEVTGSVHNTGFNWYSDAAGTISIPTSTALVSGTTYYVTQTILGCESATFAITPVEFDCNLMGITTSGDTTICAPGGVVDLTATPSGVGSEVYWYDAATAGQLVNVGPNYSPDVSNTTTFYATEVYIDGESASSGSGKVAPTGNSGTSPFSGGYGLIFDANQAFNLISVELFSSGSGGPAVIELQDPSGAVIDSRTVTLPVGTTSNPTSYIANLNFAITPGTYRLEAVSGPSMIRDFSGNNFPYDIGPGGSYGSITNGASGTGTSSNYYYFYNWTITTGTVLCESPRQAITVTVNNQPTGVPSGATTQNFCEDARVSDLQAAGSDIQWYDSNTSNSPLPLATPLVNGETYYATQTVDACESTSRLAVTVVVLDQASMPAGNRNQSFRAGDMVSDLVVTGSNLAWYSDAFGLNPIADPTTEALVDQTTYYVSQTPTDECESELLGITVHSELSATNPVLEGLSYYPNPMVDFIQVTHTSPIESLTIYNLLGEEIASKKVGANEARLDVGNLASGPYFMRVKVGSNWVIVKLIKN</sequence>
<dbReference type="Pfam" id="PF19081">
    <property type="entry name" value="Ig_7"/>
    <property type="match status" value="3"/>
</dbReference>
<dbReference type="PANTHER" id="PTHR46708:SF2">
    <property type="entry name" value="FIBRONECTIN TYPE-III DOMAIN-CONTAINING PROTEIN"/>
    <property type="match status" value="1"/>
</dbReference>
<dbReference type="SUPFAM" id="SSF49265">
    <property type="entry name" value="Fibronectin type III"/>
    <property type="match status" value="2"/>
</dbReference>
<dbReference type="CDD" id="cd00063">
    <property type="entry name" value="FN3"/>
    <property type="match status" value="1"/>
</dbReference>
<feature type="chain" id="PRO_5047306012" evidence="3">
    <location>
        <begin position="23"/>
        <end position="1970"/>
    </location>
</feature>
<comment type="caution">
    <text evidence="6">The sequence shown here is derived from an EMBL/GenBank/DDBJ whole genome shotgun (WGS) entry which is preliminary data.</text>
</comment>
<feature type="domain" description="MAM" evidence="4">
    <location>
        <begin position="565"/>
        <end position="733"/>
    </location>
</feature>
<evidence type="ECO:0000256" key="3">
    <source>
        <dbReference type="SAM" id="SignalP"/>
    </source>
</evidence>
<dbReference type="SUPFAM" id="SSF49899">
    <property type="entry name" value="Concanavalin A-like lectins/glucanases"/>
    <property type="match status" value="3"/>
</dbReference>
<dbReference type="Proteomes" id="UP001597357">
    <property type="component" value="Unassembled WGS sequence"/>
</dbReference>
<dbReference type="Pfam" id="PF00629">
    <property type="entry name" value="MAM"/>
    <property type="match status" value="1"/>
</dbReference>
<dbReference type="InterPro" id="IPR044023">
    <property type="entry name" value="Ig_7"/>
</dbReference>
<feature type="domain" description="MAM" evidence="4">
    <location>
        <begin position="31"/>
        <end position="200"/>
    </location>
</feature>
<accession>A0ABW5SA04</accession>
<proteinExistence type="predicted"/>
<dbReference type="EMBL" id="JBHULZ010000004">
    <property type="protein sequence ID" value="MFD2696462.1"/>
    <property type="molecule type" value="Genomic_DNA"/>
</dbReference>
<evidence type="ECO:0000259" key="5">
    <source>
        <dbReference type="PROSITE" id="PS50853"/>
    </source>
</evidence>
<dbReference type="Pfam" id="PF18962">
    <property type="entry name" value="Por_Secre_tail"/>
    <property type="match status" value="1"/>
</dbReference>
<name>A0ABW5SA04_9FLAO</name>
<dbReference type="InterPro" id="IPR013320">
    <property type="entry name" value="ConA-like_dom_sf"/>
</dbReference>
<dbReference type="PANTHER" id="PTHR46708">
    <property type="entry name" value="TENASCIN"/>
    <property type="match status" value="1"/>
</dbReference>
<evidence type="ECO:0000259" key="4">
    <source>
        <dbReference type="PROSITE" id="PS50060"/>
    </source>
</evidence>
<dbReference type="InterPro" id="IPR000998">
    <property type="entry name" value="MAM_dom"/>
</dbReference>
<feature type="domain" description="MAM" evidence="4">
    <location>
        <begin position="301"/>
        <end position="468"/>
    </location>
</feature>
<keyword evidence="1 3" id="KW-0732">Signal</keyword>
<keyword evidence="2" id="KW-0677">Repeat</keyword>
<evidence type="ECO:0000313" key="6">
    <source>
        <dbReference type="EMBL" id="MFD2696462.1"/>
    </source>
</evidence>
<dbReference type="InterPro" id="IPR003961">
    <property type="entry name" value="FN3_dom"/>
</dbReference>
<feature type="domain" description="Fibronectin type-III" evidence="5">
    <location>
        <begin position="733"/>
        <end position="825"/>
    </location>
</feature>
<feature type="signal peptide" evidence="3">
    <location>
        <begin position="1"/>
        <end position="22"/>
    </location>
</feature>
<dbReference type="InterPro" id="IPR036116">
    <property type="entry name" value="FN3_sf"/>
</dbReference>
<dbReference type="SMART" id="SM00060">
    <property type="entry name" value="FN3"/>
    <property type="match status" value="3"/>
</dbReference>
<organism evidence="6 7">
    <name type="scientific">Mesonia sediminis</name>
    <dbReference type="NCBI Taxonomy" id="1703946"/>
    <lineage>
        <taxon>Bacteria</taxon>
        <taxon>Pseudomonadati</taxon>
        <taxon>Bacteroidota</taxon>
        <taxon>Flavobacteriia</taxon>
        <taxon>Flavobacteriales</taxon>
        <taxon>Flavobacteriaceae</taxon>
        <taxon>Mesonia</taxon>
    </lineage>
</organism>
<feature type="domain" description="Fibronectin type-III" evidence="5">
    <location>
        <begin position="200"/>
        <end position="292"/>
    </location>
</feature>
<dbReference type="PROSITE" id="PS50853">
    <property type="entry name" value="FN3"/>
    <property type="match status" value="3"/>
</dbReference>
<dbReference type="Gene3D" id="2.60.120.200">
    <property type="match status" value="3"/>
</dbReference>
<protein>
    <submittedName>
        <fullName evidence="6">Fibronectin type III domain-containing protein</fullName>
    </submittedName>
</protein>
<dbReference type="InterPro" id="IPR026444">
    <property type="entry name" value="Secre_tail"/>
</dbReference>
<feature type="domain" description="Fibronectin type-III" evidence="5">
    <location>
        <begin position="468"/>
        <end position="559"/>
    </location>
</feature>
<dbReference type="InterPro" id="IPR013783">
    <property type="entry name" value="Ig-like_fold"/>
</dbReference>
<dbReference type="NCBIfam" id="TIGR04183">
    <property type="entry name" value="Por_Secre_tail"/>
    <property type="match status" value="1"/>
</dbReference>
<evidence type="ECO:0000313" key="7">
    <source>
        <dbReference type="Proteomes" id="UP001597357"/>
    </source>
</evidence>
<dbReference type="InterPro" id="IPR045474">
    <property type="entry name" value="GEVED"/>
</dbReference>
<dbReference type="InterPro" id="IPR050991">
    <property type="entry name" value="ECM_Regulatory_Proteins"/>
</dbReference>
<reference evidence="7" key="1">
    <citation type="journal article" date="2019" name="Int. J. Syst. Evol. Microbiol.">
        <title>The Global Catalogue of Microorganisms (GCM) 10K type strain sequencing project: providing services to taxonomists for standard genome sequencing and annotation.</title>
        <authorList>
            <consortium name="The Broad Institute Genomics Platform"/>
            <consortium name="The Broad Institute Genome Sequencing Center for Infectious Disease"/>
            <person name="Wu L."/>
            <person name="Ma J."/>
        </authorList>
    </citation>
    <scope>NUCLEOTIDE SEQUENCE [LARGE SCALE GENOMIC DNA]</scope>
    <source>
        <strain evidence="7">KCTC 42255</strain>
    </source>
</reference>
<keyword evidence="7" id="KW-1185">Reference proteome</keyword>
<dbReference type="PROSITE" id="PS50060">
    <property type="entry name" value="MAM_2"/>
    <property type="match status" value="3"/>
</dbReference>
<gene>
    <name evidence="6" type="ORF">ACFSQ0_00495</name>
</gene>
<dbReference type="Pfam" id="PF00041">
    <property type="entry name" value="fn3"/>
    <property type="match status" value="1"/>
</dbReference>
<dbReference type="Gene3D" id="2.60.40.10">
    <property type="entry name" value="Immunoglobulins"/>
    <property type="match status" value="3"/>
</dbReference>
<dbReference type="Pfam" id="PF20009">
    <property type="entry name" value="GEVED"/>
    <property type="match status" value="1"/>
</dbReference>